<protein>
    <recommendedName>
        <fullName evidence="1">RNA polymerase sigma factor 70 region 4 type 2 domain-containing protein</fullName>
    </recommendedName>
</protein>
<evidence type="ECO:0000313" key="2">
    <source>
        <dbReference type="EMBL" id="GAA4517404.1"/>
    </source>
</evidence>
<organism evidence="2 3">
    <name type="scientific">Sphingobacterium thermophilum</name>
    <dbReference type="NCBI Taxonomy" id="768534"/>
    <lineage>
        <taxon>Bacteria</taxon>
        <taxon>Pseudomonadati</taxon>
        <taxon>Bacteroidota</taxon>
        <taxon>Sphingobacteriia</taxon>
        <taxon>Sphingobacteriales</taxon>
        <taxon>Sphingobacteriaceae</taxon>
        <taxon>Sphingobacterium</taxon>
    </lineage>
</organism>
<dbReference type="SUPFAM" id="SSF88659">
    <property type="entry name" value="Sigma3 and sigma4 domains of RNA polymerase sigma factors"/>
    <property type="match status" value="1"/>
</dbReference>
<sequence>MEQIIKELERLPKQQAEIFRMTYLEGKSNKEICQTLGTTLNTIYFARSKALSTLRQIFKEKDISLYSAFMMFIEMMD</sequence>
<reference evidence="3" key="1">
    <citation type="journal article" date="2019" name="Int. J. Syst. Evol. Microbiol.">
        <title>The Global Catalogue of Microorganisms (GCM) 10K type strain sequencing project: providing services to taxonomists for standard genome sequencing and annotation.</title>
        <authorList>
            <consortium name="The Broad Institute Genomics Platform"/>
            <consortium name="The Broad Institute Genome Sequencing Center for Infectious Disease"/>
            <person name="Wu L."/>
            <person name="Ma J."/>
        </authorList>
    </citation>
    <scope>NUCLEOTIDE SEQUENCE [LARGE SCALE GENOMIC DNA]</scope>
    <source>
        <strain evidence="3">JCM 17858</strain>
    </source>
</reference>
<proteinExistence type="predicted"/>
<dbReference type="EMBL" id="BAABGR010000022">
    <property type="protein sequence ID" value="GAA4517404.1"/>
    <property type="molecule type" value="Genomic_DNA"/>
</dbReference>
<gene>
    <name evidence="2" type="ORF">GCM10023173_17870</name>
</gene>
<dbReference type="Pfam" id="PF08281">
    <property type="entry name" value="Sigma70_r4_2"/>
    <property type="match status" value="1"/>
</dbReference>
<dbReference type="InterPro" id="IPR013249">
    <property type="entry name" value="RNA_pol_sigma70_r4_t2"/>
</dbReference>
<comment type="caution">
    <text evidence="2">The sequence shown here is derived from an EMBL/GenBank/DDBJ whole genome shotgun (WGS) entry which is preliminary data.</text>
</comment>
<keyword evidence="3" id="KW-1185">Reference proteome</keyword>
<feature type="domain" description="RNA polymerase sigma factor 70 region 4 type 2" evidence="1">
    <location>
        <begin position="2"/>
        <end position="54"/>
    </location>
</feature>
<dbReference type="Gene3D" id="1.10.10.10">
    <property type="entry name" value="Winged helix-like DNA-binding domain superfamily/Winged helix DNA-binding domain"/>
    <property type="match status" value="1"/>
</dbReference>
<accession>A0ABP8R3P5</accession>
<evidence type="ECO:0000259" key="1">
    <source>
        <dbReference type="Pfam" id="PF08281"/>
    </source>
</evidence>
<dbReference type="Proteomes" id="UP001500394">
    <property type="component" value="Unassembled WGS sequence"/>
</dbReference>
<evidence type="ECO:0000313" key="3">
    <source>
        <dbReference type="Proteomes" id="UP001500394"/>
    </source>
</evidence>
<name>A0ABP8R3P5_9SPHI</name>
<dbReference type="InterPro" id="IPR036388">
    <property type="entry name" value="WH-like_DNA-bd_sf"/>
</dbReference>
<dbReference type="InterPro" id="IPR013324">
    <property type="entry name" value="RNA_pol_sigma_r3/r4-like"/>
</dbReference>